<name>A0AA50CR30_9HYPH</name>
<reference evidence="3 4" key="1">
    <citation type="submission" date="2023-08" db="EMBL/GenBank/DDBJ databases">
        <title>Pathogen: clinical or host-associated sample.</title>
        <authorList>
            <person name="Hergert J."/>
            <person name="Casey R."/>
            <person name="Wagner J."/>
            <person name="Young E.L."/>
            <person name="Oakeson K.F."/>
        </authorList>
    </citation>
    <scope>NUCLEOTIDE SEQUENCE [LARGE SCALE GENOMIC DNA]</scope>
    <source>
        <strain evidence="3 4">1760953</strain>
    </source>
</reference>
<dbReference type="Gene3D" id="1.25.40.10">
    <property type="entry name" value="Tetratricopeptide repeat domain"/>
    <property type="match status" value="1"/>
</dbReference>
<dbReference type="InterPro" id="IPR011990">
    <property type="entry name" value="TPR-like_helical_dom_sf"/>
</dbReference>
<protein>
    <submittedName>
        <fullName evidence="3">Uncharacterized protein</fullName>
    </submittedName>
</protein>
<dbReference type="InterPro" id="IPR019734">
    <property type="entry name" value="TPR_rpt"/>
</dbReference>
<evidence type="ECO:0000256" key="2">
    <source>
        <dbReference type="ARBA" id="ARBA00022803"/>
    </source>
</evidence>
<dbReference type="SMART" id="SM00028">
    <property type="entry name" value="TPR"/>
    <property type="match status" value="2"/>
</dbReference>
<dbReference type="PANTHER" id="PTHR44858:SF1">
    <property type="entry name" value="UDP-N-ACETYLGLUCOSAMINE--PEPTIDE N-ACETYLGLUCOSAMINYLTRANSFERASE SPINDLY-RELATED"/>
    <property type="match status" value="1"/>
</dbReference>
<dbReference type="PANTHER" id="PTHR44858">
    <property type="entry name" value="TETRATRICOPEPTIDE REPEAT PROTEIN 6"/>
    <property type="match status" value="1"/>
</dbReference>
<evidence type="ECO:0000313" key="4">
    <source>
        <dbReference type="Proteomes" id="UP001234585"/>
    </source>
</evidence>
<dbReference type="Proteomes" id="UP001234585">
    <property type="component" value="Chromosome"/>
</dbReference>
<dbReference type="PROSITE" id="PS50005">
    <property type="entry name" value="TPR"/>
    <property type="match status" value="1"/>
</dbReference>
<dbReference type="EMBL" id="CP132302">
    <property type="protein sequence ID" value="WLR99114.1"/>
    <property type="molecule type" value="Genomic_DNA"/>
</dbReference>
<sequence length="206" mass="22976">MTAMRFFSFPVLLLSFAVAGTAPAAAWAQQPDKVSVDPSSGGAFTTQAQRVDKLFGELKREGDPDKAKGIANQIRREWQDSGSATINFLIQQSDKAVEENRNAAALDFLDEAIRLRPDYAEGWNRRATLHFKMGNYRKSMSDINQVLRLEPRHFGALAGMAGIMTQTGRDELALKAWERFLLVYPTERQAQKALGELAEKLTGQRT</sequence>
<evidence type="ECO:0000256" key="1">
    <source>
        <dbReference type="ARBA" id="ARBA00022737"/>
    </source>
</evidence>
<dbReference type="RefSeq" id="WP_160871657.1">
    <property type="nucleotide sequence ID" value="NZ_CP132302.1"/>
</dbReference>
<proteinExistence type="predicted"/>
<keyword evidence="4" id="KW-1185">Reference proteome</keyword>
<dbReference type="Pfam" id="PF07719">
    <property type="entry name" value="TPR_2"/>
    <property type="match status" value="1"/>
</dbReference>
<gene>
    <name evidence="3" type="ORF">Q9313_01190</name>
</gene>
<organism evidence="3 4">
    <name type="scientific">Shinella sumterensis</name>
    <dbReference type="NCBI Taxonomy" id="1967501"/>
    <lineage>
        <taxon>Bacteria</taxon>
        <taxon>Pseudomonadati</taxon>
        <taxon>Pseudomonadota</taxon>
        <taxon>Alphaproteobacteria</taxon>
        <taxon>Hyphomicrobiales</taxon>
        <taxon>Rhizobiaceae</taxon>
        <taxon>Shinella</taxon>
    </lineage>
</organism>
<dbReference type="InterPro" id="IPR050498">
    <property type="entry name" value="Ycf3"/>
</dbReference>
<dbReference type="InterPro" id="IPR013105">
    <property type="entry name" value="TPR_2"/>
</dbReference>
<accession>A0AA50CR30</accession>
<keyword evidence="2" id="KW-0802">TPR repeat</keyword>
<dbReference type="AlphaFoldDB" id="A0AA50CR30"/>
<evidence type="ECO:0000313" key="3">
    <source>
        <dbReference type="EMBL" id="WLR99114.1"/>
    </source>
</evidence>
<keyword evidence="1" id="KW-0677">Repeat</keyword>
<dbReference type="SUPFAM" id="SSF48452">
    <property type="entry name" value="TPR-like"/>
    <property type="match status" value="1"/>
</dbReference>